<evidence type="ECO:0000313" key="1">
    <source>
        <dbReference type="EMBL" id="MBF8193888.1"/>
    </source>
</evidence>
<dbReference type="Gene3D" id="3.40.50.720">
    <property type="entry name" value="NAD(P)-binding Rossmann-like Domain"/>
    <property type="match status" value="1"/>
</dbReference>
<dbReference type="SUPFAM" id="SSF51735">
    <property type="entry name" value="NAD(P)-binding Rossmann-fold domains"/>
    <property type="match status" value="1"/>
</dbReference>
<dbReference type="Proteomes" id="UP000605361">
    <property type="component" value="Unassembled WGS sequence"/>
</dbReference>
<dbReference type="Pfam" id="PF13561">
    <property type="entry name" value="adh_short_C2"/>
    <property type="match status" value="1"/>
</dbReference>
<dbReference type="InterPro" id="IPR002347">
    <property type="entry name" value="SDR_fam"/>
</dbReference>
<evidence type="ECO:0000313" key="2">
    <source>
        <dbReference type="Proteomes" id="UP000605361"/>
    </source>
</evidence>
<dbReference type="InterPro" id="IPR036291">
    <property type="entry name" value="NAD(P)-bd_dom_sf"/>
</dbReference>
<gene>
    <name evidence="1" type="ORF">ITP53_51085</name>
</gene>
<sequence length="34" mass="3438">GWGLLASAVLFLASDLASFVTGQALNVDGGLEMN</sequence>
<reference evidence="1" key="1">
    <citation type="submission" date="2020-11" db="EMBL/GenBank/DDBJ databases">
        <title>Whole-genome analyses of Nonomuraea sp. K274.</title>
        <authorList>
            <person name="Veyisoglu A."/>
        </authorList>
    </citation>
    <scope>NUCLEOTIDE SEQUENCE</scope>
    <source>
        <strain evidence="1">K274</strain>
    </source>
</reference>
<comment type="caution">
    <text evidence="1">The sequence shown here is derived from an EMBL/GenBank/DDBJ whole genome shotgun (WGS) entry which is preliminary data.</text>
</comment>
<accession>A0A931AL02</accession>
<proteinExistence type="predicted"/>
<feature type="non-terminal residue" evidence="1">
    <location>
        <position position="1"/>
    </location>
</feature>
<organism evidence="1 2">
    <name type="scientific">Nonomuraea cypriaca</name>
    <dbReference type="NCBI Taxonomy" id="1187855"/>
    <lineage>
        <taxon>Bacteria</taxon>
        <taxon>Bacillati</taxon>
        <taxon>Actinomycetota</taxon>
        <taxon>Actinomycetes</taxon>
        <taxon>Streptosporangiales</taxon>
        <taxon>Streptosporangiaceae</taxon>
        <taxon>Nonomuraea</taxon>
    </lineage>
</organism>
<keyword evidence="2" id="KW-1185">Reference proteome</keyword>
<dbReference type="EMBL" id="JADOGI010000328">
    <property type="protein sequence ID" value="MBF8193888.1"/>
    <property type="molecule type" value="Genomic_DNA"/>
</dbReference>
<name>A0A931AL02_9ACTN</name>
<protein>
    <submittedName>
        <fullName evidence="1">SDR family oxidoreductase</fullName>
    </submittedName>
</protein>
<dbReference type="AlphaFoldDB" id="A0A931AL02"/>